<dbReference type="CDD" id="cd06464">
    <property type="entry name" value="ACD_sHsps-like"/>
    <property type="match status" value="1"/>
</dbReference>
<evidence type="ECO:0000256" key="2">
    <source>
        <dbReference type="RuleBase" id="RU003616"/>
    </source>
</evidence>
<protein>
    <recommendedName>
        <fullName evidence="3">SHSP domain-containing protein</fullName>
    </recommendedName>
</protein>
<dbReference type="RefSeq" id="WP_013121161.1">
    <property type="nucleotide sequence ID" value="NC_014152.1"/>
</dbReference>
<dbReference type="Pfam" id="PF00011">
    <property type="entry name" value="HSP20"/>
    <property type="match status" value="1"/>
</dbReference>
<dbReference type="eggNOG" id="COG0071">
    <property type="taxonomic scope" value="Bacteria"/>
</dbReference>
<dbReference type="STRING" id="635013.TherJR_2320"/>
<evidence type="ECO:0000313" key="5">
    <source>
        <dbReference type="Proteomes" id="UP000002377"/>
    </source>
</evidence>
<dbReference type="InterPro" id="IPR008978">
    <property type="entry name" value="HSP20-like_chaperone"/>
</dbReference>
<reference evidence="4 5" key="1">
    <citation type="submission" date="2010-05" db="EMBL/GenBank/DDBJ databases">
        <title>Complete sequence of Thermincola sp. JR.</title>
        <authorList>
            <consortium name="US DOE Joint Genome Institute"/>
            <person name="Lucas S."/>
            <person name="Copeland A."/>
            <person name="Lapidus A."/>
            <person name="Cheng J.-F."/>
            <person name="Bruce D."/>
            <person name="Goodwin L."/>
            <person name="Pitluck S."/>
            <person name="Chertkov O."/>
            <person name="Detter J.C."/>
            <person name="Han C."/>
            <person name="Tapia R."/>
            <person name="Land M."/>
            <person name="Hauser L."/>
            <person name="Kyrpides N."/>
            <person name="Mikhailova N."/>
            <person name="Hazen T.C."/>
            <person name="Woyke T."/>
        </authorList>
    </citation>
    <scope>NUCLEOTIDE SEQUENCE [LARGE SCALE GENOMIC DNA]</scope>
    <source>
        <strain evidence="4 5">JR</strain>
    </source>
</reference>
<evidence type="ECO:0000313" key="4">
    <source>
        <dbReference type="EMBL" id="ADG83162.1"/>
    </source>
</evidence>
<dbReference type="KEGG" id="tjr:TherJR_2320"/>
<dbReference type="EMBL" id="CP002028">
    <property type="protein sequence ID" value="ADG83162.1"/>
    <property type="molecule type" value="Genomic_DNA"/>
</dbReference>
<evidence type="ECO:0000259" key="3">
    <source>
        <dbReference type="PROSITE" id="PS01031"/>
    </source>
</evidence>
<dbReference type="AlphaFoldDB" id="D5XA29"/>
<dbReference type="PROSITE" id="PS01031">
    <property type="entry name" value="SHSP"/>
    <property type="match status" value="1"/>
</dbReference>
<proteinExistence type="inferred from homology"/>
<dbReference type="Proteomes" id="UP000002377">
    <property type="component" value="Chromosome"/>
</dbReference>
<accession>D5XA29</accession>
<gene>
    <name evidence="4" type="ordered locus">TherJR_2320</name>
</gene>
<dbReference type="HOGENOM" id="CLU_1947820_0_0_9"/>
<comment type="similarity">
    <text evidence="1 2">Belongs to the small heat shock protein (HSP20) family.</text>
</comment>
<organism evidence="4 5">
    <name type="scientific">Thermincola potens (strain JR)</name>
    <dbReference type="NCBI Taxonomy" id="635013"/>
    <lineage>
        <taxon>Bacteria</taxon>
        <taxon>Bacillati</taxon>
        <taxon>Bacillota</taxon>
        <taxon>Clostridia</taxon>
        <taxon>Eubacteriales</taxon>
        <taxon>Thermincolaceae</taxon>
        <taxon>Thermincola</taxon>
    </lineage>
</organism>
<dbReference type="SUPFAM" id="SSF49764">
    <property type="entry name" value="HSP20-like chaperones"/>
    <property type="match status" value="1"/>
</dbReference>
<dbReference type="InterPro" id="IPR002068">
    <property type="entry name" value="A-crystallin/Hsp20_dom"/>
</dbReference>
<dbReference type="Gene3D" id="2.60.40.790">
    <property type="match status" value="1"/>
</dbReference>
<feature type="domain" description="SHSP" evidence="3">
    <location>
        <begin position="34"/>
        <end position="129"/>
    </location>
</feature>
<name>D5XA29_THEPJ</name>
<sequence length="129" mass="15104">MSDLIPWDAIRNLEHFFRAVENYFNAQLKALDKFFEGIDMHHITVQEERDRTLLHFIVPEELKNKLDVRVEGDKVEVFGQTSSSEKNSHSAAASWKSFYQCYRLPKRIAAEKAQVYFKGNRLTVEIPKT</sequence>
<evidence type="ECO:0000256" key="1">
    <source>
        <dbReference type="PROSITE-ProRule" id="PRU00285"/>
    </source>
</evidence>
<keyword evidence="5" id="KW-1185">Reference proteome</keyword>